<protein>
    <recommendedName>
        <fullName evidence="4">PEGA domain-containing protein</fullName>
    </recommendedName>
</protein>
<evidence type="ECO:0008006" key="4">
    <source>
        <dbReference type="Google" id="ProtNLM"/>
    </source>
</evidence>
<feature type="signal peptide" evidence="1">
    <location>
        <begin position="1"/>
        <end position="20"/>
    </location>
</feature>
<reference evidence="2 3" key="1">
    <citation type="submission" date="2018-01" db="EMBL/GenBank/DDBJ databases">
        <title>Complete and assembled Genome of Pantoea gaviniae DSM22758T.</title>
        <authorList>
            <person name="Stevens M.J.A."/>
            <person name="Zurfluh K."/>
            <person name="Stephan R."/>
        </authorList>
    </citation>
    <scope>NUCLEOTIDE SEQUENCE [LARGE SCALE GENOMIC DNA]</scope>
    <source>
        <strain evidence="2 3">DSM 22758</strain>
    </source>
</reference>
<dbReference type="AlphaFoldDB" id="A0A1X1D497"/>
<evidence type="ECO:0000313" key="2">
    <source>
        <dbReference type="EMBL" id="AUX94495.1"/>
    </source>
</evidence>
<dbReference type="Proteomes" id="UP000238365">
    <property type="component" value="Chromosome"/>
</dbReference>
<keyword evidence="1" id="KW-0732">Signal</keyword>
<dbReference type="EMBL" id="CP026377">
    <property type="protein sequence ID" value="AUX94495.1"/>
    <property type="molecule type" value="Genomic_DNA"/>
</dbReference>
<keyword evidence="3" id="KW-1185">Reference proteome</keyword>
<organism evidence="2 3">
    <name type="scientific">Mixta gaviniae</name>
    <dbReference type="NCBI Taxonomy" id="665914"/>
    <lineage>
        <taxon>Bacteria</taxon>
        <taxon>Pseudomonadati</taxon>
        <taxon>Pseudomonadota</taxon>
        <taxon>Gammaproteobacteria</taxon>
        <taxon>Enterobacterales</taxon>
        <taxon>Erwiniaceae</taxon>
        <taxon>Mixta</taxon>
    </lineage>
</organism>
<evidence type="ECO:0000256" key="1">
    <source>
        <dbReference type="SAM" id="SignalP"/>
    </source>
</evidence>
<feature type="chain" id="PRO_5013049472" description="PEGA domain-containing protein" evidence="1">
    <location>
        <begin position="21"/>
        <end position="140"/>
    </location>
</feature>
<name>A0A1X1D497_9GAMM</name>
<evidence type="ECO:0000313" key="3">
    <source>
        <dbReference type="Proteomes" id="UP000238365"/>
    </source>
</evidence>
<dbReference type="KEGG" id="pgz:C2E15_16405"/>
<proteinExistence type="predicted"/>
<accession>A0A1X1D497</accession>
<dbReference type="PROSITE" id="PS51257">
    <property type="entry name" value="PROKAR_LIPOPROTEIN"/>
    <property type="match status" value="1"/>
</dbReference>
<gene>
    <name evidence="2" type="ORF">C2E15_16405</name>
</gene>
<dbReference type="OrthoDB" id="194242at2"/>
<dbReference type="RefSeq" id="WP_104958317.1">
    <property type="nucleotide sequence ID" value="NZ_CP026377.1"/>
</dbReference>
<sequence length="140" mass="15038">MKRLLLALAAASLLSGCATIVGSETQSVRIDSIPQGATFVVQDETGRPVAEGVTPKTVELAKSNGSYFGKKSYLVMLERPGYVPLTLRLKEKANLWYILGNIPLGGFPGWLLVDPFYGGMYNIEPANVQPVINRVGARAG</sequence>